<comment type="similarity">
    <text evidence="1 4">Belongs to the enoyl-CoA hydratase/isomerase family.</text>
</comment>
<dbReference type="InterPro" id="IPR029045">
    <property type="entry name" value="ClpP/crotonase-like_dom_sf"/>
</dbReference>
<dbReference type="EMBL" id="BAAAPB010000001">
    <property type="protein sequence ID" value="GAA1948040.1"/>
    <property type="molecule type" value="Genomic_DNA"/>
</dbReference>
<dbReference type="InterPro" id="IPR001753">
    <property type="entry name" value="Enoyl-CoA_hydra/iso"/>
</dbReference>
<protein>
    <submittedName>
        <fullName evidence="5">Crotonase/enoyl-CoA hydratase family protein</fullName>
    </submittedName>
</protein>
<evidence type="ECO:0000256" key="3">
    <source>
        <dbReference type="ARBA" id="ARBA00023239"/>
    </source>
</evidence>
<dbReference type="Proteomes" id="UP001500571">
    <property type="component" value="Unassembled WGS sequence"/>
</dbReference>
<organism evidence="5 6">
    <name type="scientific">Nocardioides panacihumi</name>
    <dbReference type="NCBI Taxonomy" id="400774"/>
    <lineage>
        <taxon>Bacteria</taxon>
        <taxon>Bacillati</taxon>
        <taxon>Actinomycetota</taxon>
        <taxon>Actinomycetes</taxon>
        <taxon>Propionibacteriales</taxon>
        <taxon>Nocardioidaceae</taxon>
        <taxon>Nocardioides</taxon>
    </lineage>
</organism>
<evidence type="ECO:0000313" key="5">
    <source>
        <dbReference type="EMBL" id="GAA1948040.1"/>
    </source>
</evidence>
<comment type="caution">
    <text evidence="5">The sequence shown here is derived from an EMBL/GenBank/DDBJ whole genome shotgun (WGS) entry which is preliminary data.</text>
</comment>
<dbReference type="CDD" id="cd06558">
    <property type="entry name" value="crotonase-like"/>
    <property type="match status" value="1"/>
</dbReference>
<proteinExistence type="inferred from homology"/>
<dbReference type="Gene3D" id="3.90.226.10">
    <property type="entry name" value="2-enoyl-CoA Hydratase, Chain A, domain 1"/>
    <property type="match status" value="1"/>
</dbReference>
<dbReference type="PROSITE" id="PS00166">
    <property type="entry name" value="ENOYL_COA_HYDRATASE"/>
    <property type="match status" value="1"/>
</dbReference>
<gene>
    <name evidence="5" type="ORF">GCM10009798_03980</name>
</gene>
<evidence type="ECO:0000313" key="6">
    <source>
        <dbReference type="Proteomes" id="UP001500571"/>
    </source>
</evidence>
<dbReference type="InterPro" id="IPR018376">
    <property type="entry name" value="Enoyl-CoA_hyd/isom_CS"/>
</dbReference>
<reference evidence="6" key="1">
    <citation type="journal article" date="2019" name="Int. J. Syst. Evol. Microbiol.">
        <title>The Global Catalogue of Microorganisms (GCM) 10K type strain sequencing project: providing services to taxonomists for standard genome sequencing and annotation.</title>
        <authorList>
            <consortium name="The Broad Institute Genomics Platform"/>
            <consortium name="The Broad Institute Genome Sequencing Center for Infectious Disease"/>
            <person name="Wu L."/>
            <person name="Ma J."/>
        </authorList>
    </citation>
    <scope>NUCLEOTIDE SEQUENCE [LARGE SCALE GENOMIC DNA]</scope>
    <source>
        <strain evidence="6">JCM 15309</strain>
    </source>
</reference>
<name>A0ABP5BQI1_9ACTN</name>
<sequence>MRERGPVRVEVTGPVLVVTLARPAKRNAIDPATTHALDDAFNRLEDDPALRVGVLAADGPVFCAGSDLVAGAGPHTTRGGQYGVVRRVRSKPLVAAVDGPALGGGFELVLAADLVVASRAAWFALPETIRARVPAAGGLHRGPARLPRNVAVELMLTGGRLEAERAHALGLVNRLVAPGMVLPAALELALDACAGAPSAVARLMRGLRETEEHGEATGWASTAAAMEAQLVSEDRAEGNAAFLERRAPRWAPDDDVRRAVLGRQE</sequence>
<dbReference type="PANTHER" id="PTHR11941">
    <property type="entry name" value="ENOYL-COA HYDRATASE-RELATED"/>
    <property type="match status" value="1"/>
</dbReference>
<keyword evidence="6" id="KW-1185">Reference proteome</keyword>
<dbReference type="SUPFAM" id="SSF52096">
    <property type="entry name" value="ClpP/crotonase"/>
    <property type="match status" value="1"/>
</dbReference>
<evidence type="ECO:0000256" key="4">
    <source>
        <dbReference type="RuleBase" id="RU003707"/>
    </source>
</evidence>
<dbReference type="RefSeq" id="WP_344041876.1">
    <property type="nucleotide sequence ID" value="NZ_BAAAPB010000001.1"/>
</dbReference>
<dbReference type="PANTHER" id="PTHR11941:SF169">
    <property type="entry name" value="(7AS)-7A-METHYL-1,5-DIOXO-2,3,5,6,7,7A-HEXAHYDRO-1H-INDENE-CARBOXYL-COA HYDROLASE"/>
    <property type="match status" value="1"/>
</dbReference>
<keyword evidence="2" id="KW-0443">Lipid metabolism</keyword>
<keyword evidence="3" id="KW-0456">Lyase</keyword>
<dbReference type="Pfam" id="PF00378">
    <property type="entry name" value="ECH_1"/>
    <property type="match status" value="1"/>
</dbReference>
<evidence type="ECO:0000256" key="2">
    <source>
        <dbReference type="ARBA" id="ARBA00023098"/>
    </source>
</evidence>
<evidence type="ECO:0000256" key="1">
    <source>
        <dbReference type="ARBA" id="ARBA00005254"/>
    </source>
</evidence>
<accession>A0ABP5BQI1</accession>